<protein>
    <recommendedName>
        <fullName evidence="10">Dihydrolipoamide acetyltransferase component of pyruvate dehydrogenase complex</fullName>
        <ecNumber evidence="10">2.3.1.-</ecNumber>
    </recommendedName>
</protein>
<dbReference type="FunFam" id="4.10.320.10:FF:000002">
    <property type="entry name" value="Dihydrolipoamide acetyltransferase component of pyruvate dehydrogenase complex"/>
    <property type="match status" value="1"/>
</dbReference>
<evidence type="ECO:0000256" key="3">
    <source>
        <dbReference type="ARBA" id="ARBA00007317"/>
    </source>
</evidence>
<dbReference type="CDD" id="cd06849">
    <property type="entry name" value="lipoyl_domain"/>
    <property type="match status" value="1"/>
</dbReference>
<dbReference type="GO" id="GO:0045333">
    <property type="term" value="P:cellular respiration"/>
    <property type="evidence" value="ECO:0007669"/>
    <property type="project" value="UniProtKB-ARBA"/>
</dbReference>
<evidence type="ECO:0000313" key="13">
    <source>
        <dbReference type="Proteomes" id="UP000077521"/>
    </source>
</evidence>
<dbReference type="InterPro" id="IPR023213">
    <property type="entry name" value="CAT-like_dom_sf"/>
</dbReference>
<dbReference type="GO" id="GO:0043754">
    <property type="term" value="F:dihydrolipoamide branched chain acyltransferase activity"/>
    <property type="evidence" value="ECO:0007669"/>
    <property type="project" value="UniProtKB-EC"/>
</dbReference>
<dbReference type="FunFam" id="2.40.50.100:FF:000013">
    <property type="entry name" value="Dihydrolipoamide acetyltransferase component of pyruvate dehydrogenase complex"/>
    <property type="match status" value="1"/>
</dbReference>
<dbReference type="InterPro" id="IPR001078">
    <property type="entry name" value="2-oxoacid_DH_actylTfrase"/>
</dbReference>
<organism evidence="12 13">
    <name type="scientific">Tilletia indica</name>
    <dbReference type="NCBI Taxonomy" id="43049"/>
    <lineage>
        <taxon>Eukaryota</taxon>
        <taxon>Fungi</taxon>
        <taxon>Dikarya</taxon>
        <taxon>Basidiomycota</taxon>
        <taxon>Ustilaginomycotina</taxon>
        <taxon>Exobasidiomycetes</taxon>
        <taxon>Tilletiales</taxon>
        <taxon>Tilletiaceae</taxon>
        <taxon>Tilletia</taxon>
    </lineage>
</organism>
<evidence type="ECO:0000256" key="7">
    <source>
        <dbReference type="ARBA" id="ARBA00023128"/>
    </source>
</evidence>
<dbReference type="PANTHER" id="PTHR43178:SF5">
    <property type="entry name" value="LIPOAMIDE ACYLTRANSFERASE COMPONENT OF BRANCHED-CHAIN ALPHA-KETO ACID DEHYDROGENASE COMPLEX, MITOCHONDRIAL"/>
    <property type="match status" value="1"/>
</dbReference>
<dbReference type="InterPro" id="IPR003016">
    <property type="entry name" value="2-oxoA_DH_lipoyl-BS"/>
</dbReference>
<keyword evidence="7" id="KW-0496">Mitochondrion</keyword>
<dbReference type="PROSITE" id="PS50968">
    <property type="entry name" value="BIOTINYL_LIPOYL"/>
    <property type="match status" value="1"/>
</dbReference>
<evidence type="ECO:0000256" key="11">
    <source>
        <dbReference type="SAM" id="MobiDB-lite"/>
    </source>
</evidence>
<reference evidence="12" key="1">
    <citation type="submission" date="2016-04" db="EMBL/GenBank/DDBJ databases">
        <authorList>
            <person name="Nguyen H.D."/>
            <person name="Samba Siva P."/>
            <person name="Cullis J."/>
            <person name="Levesque C.A."/>
            <person name="Hambleton S."/>
        </authorList>
    </citation>
    <scope>NUCLEOTIDE SEQUENCE</scope>
    <source>
        <strain evidence="12">DAOMC 236416</strain>
    </source>
</reference>
<dbReference type="SUPFAM" id="SSF51230">
    <property type="entry name" value="Single hybrid motif"/>
    <property type="match status" value="1"/>
</dbReference>
<dbReference type="EC" id="2.3.1.-" evidence="10"/>
<evidence type="ECO:0000256" key="2">
    <source>
        <dbReference type="ARBA" id="ARBA00004305"/>
    </source>
</evidence>
<sequence length="569" mass="60559">MLHCYSSSASTATSAAMAALRPWTRHALTRGTARLAATHSSQHPQHLSSPRPAYSRSLTLSTYPSFNTAARFSTSSLRRAPAPQPFLLADIGEGIQEVEIIKFMAKEGDRVEEFDPICEVQSDKATVEITSRYAGIISSLTHKVGDIVKVGSPICFIQKEGASTGGEEVEAPKPAAPEPKPDASQPSAQQEEPSPAPKSDTVKPAAQPSFSDLRPGQDILATPAVRRLSRDHTVDLAVVQGTGKDNRITKEDVLRYLENGKAPAAVQENLSAESAAPSEQSGASQQTVASAKAESAPLDSIRRAMFKAMSNTLQIPHFAYSEEIDVTALEELRKSISRSLAASASQNADKQGSPTKLTMLPLLVKALSLALHDHPLFLSTLELPRPPASVSEQANGAKLNRRVSHDVSIALSSPQGLLTPLLRSVESRSIINLASQIADLQTRASMPGKAGGLTPADFGSGGTITLSNIGAVGGGTYTHPLIPPTGQLAIGALGRTRAMPRFAGECPQDGLGELASSDKGDPDRIVKRLIMPVSFTGDHRVVEGAEMARLVHRWKTLVEQPSLWFTLLK</sequence>
<keyword evidence="4 10" id="KW-0808">Transferase</keyword>
<dbReference type="Proteomes" id="UP000077521">
    <property type="component" value="Unassembled WGS sequence"/>
</dbReference>
<evidence type="ECO:0000256" key="8">
    <source>
        <dbReference type="ARBA" id="ARBA00023315"/>
    </source>
</evidence>
<dbReference type="InterPro" id="IPR000089">
    <property type="entry name" value="Biotin_lipoyl"/>
</dbReference>
<comment type="cofactor">
    <cofactor evidence="1 10">
        <name>(R)-lipoate</name>
        <dbReference type="ChEBI" id="CHEBI:83088"/>
    </cofactor>
</comment>
<dbReference type="Gene3D" id="3.30.559.10">
    <property type="entry name" value="Chloramphenicol acetyltransferase-like domain"/>
    <property type="match status" value="1"/>
</dbReference>
<evidence type="ECO:0000256" key="1">
    <source>
        <dbReference type="ARBA" id="ARBA00001938"/>
    </source>
</evidence>
<comment type="similarity">
    <text evidence="3 10">Belongs to the 2-oxoacid dehydrogenase family.</text>
</comment>
<keyword evidence="6" id="KW-0809">Transit peptide</keyword>
<dbReference type="EMBL" id="LWDF02000105">
    <property type="protein sequence ID" value="KAE8257559.1"/>
    <property type="molecule type" value="Genomic_DNA"/>
</dbReference>
<dbReference type="Gene3D" id="2.40.50.100">
    <property type="match status" value="1"/>
</dbReference>
<keyword evidence="13" id="KW-1185">Reference proteome</keyword>
<comment type="subcellular location">
    <subcellularLocation>
        <location evidence="2">Mitochondrion matrix</location>
    </subcellularLocation>
</comment>
<dbReference type="InterPro" id="IPR011053">
    <property type="entry name" value="Single_hybrid_motif"/>
</dbReference>
<dbReference type="FunFam" id="3.30.559.10:FF:000007">
    <property type="entry name" value="Dihydrolipoamide acetyltransferase component of pyruvate dehydrogenase complex"/>
    <property type="match status" value="1"/>
</dbReference>
<dbReference type="GO" id="GO:0031405">
    <property type="term" value="F:lipoic acid binding"/>
    <property type="evidence" value="ECO:0007669"/>
    <property type="project" value="TreeGrafter"/>
</dbReference>
<accession>A0A177THK1</accession>
<dbReference type="Pfam" id="PF00198">
    <property type="entry name" value="2-oxoacid_dh"/>
    <property type="match status" value="1"/>
</dbReference>
<evidence type="ECO:0000313" key="12">
    <source>
        <dbReference type="EMBL" id="KAE8257559.1"/>
    </source>
</evidence>
<dbReference type="SUPFAM" id="SSF47005">
    <property type="entry name" value="Peripheral subunit-binding domain of 2-oxo acid dehydrogenase complex"/>
    <property type="match status" value="1"/>
</dbReference>
<dbReference type="GO" id="GO:0005829">
    <property type="term" value="C:cytosol"/>
    <property type="evidence" value="ECO:0007669"/>
    <property type="project" value="UniProtKB-ARBA"/>
</dbReference>
<dbReference type="InterPro" id="IPR050743">
    <property type="entry name" value="2-oxoacid_DH_E2_comp"/>
</dbReference>
<keyword evidence="5 10" id="KW-0450">Lipoyl</keyword>
<dbReference type="InterPro" id="IPR036625">
    <property type="entry name" value="E3-bd_dom_sf"/>
</dbReference>
<gene>
    <name evidence="12" type="ORF">A4X13_0g2280</name>
</gene>
<dbReference type="SUPFAM" id="SSF52777">
    <property type="entry name" value="CoA-dependent acyltransferases"/>
    <property type="match status" value="1"/>
</dbReference>
<feature type="region of interest" description="Disordered" evidence="11">
    <location>
        <begin position="268"/>
        <end position="294"/>
    </location>
</feature>
<feature type="region of interest" description="Disordered" evidence="11">
    <location>
        <begin position="162"/>
        <end position="217"/>
    </location>
</feature>
<evidence type="ECO:0000256" key="4">
    <source>
        <dbReference type="ARBA" id="ARBA00022679"/>
    </source>
</evidence>
<dbReference type="GO" id="GO:0005759">
    <property type="term" value="C:mitochondrial matrix"/>
    <property type="evidence" value="ECO:0007669"/>
    <property type="project" value="UniProtKB-SubCell"/>
</dbReference>
<dbReference type="GO" id="GO:0016407">
    <property type="term" value="F:acetyltransferase activity"/>
    <property type="evidence" value="ECO:0007669"/>
    <property type="project" value="TreeGrafter"/>
</dbReference>
<dbReference type="PROSITE" id="PS00189">
    <property type="entry name" value="LIPOYL"/>
    <property type="match status" value="1"/>
</dbReference>
<dbReference type="AlphaFoldDB" id="A0A177THK1"/>
<dbReference type="PROSITE" id="PS51826">
    <property type="entry name" value="PSBD"/>
    <property type="match status" value="1"/>
</dbReference>
<name>A0A177THK1_9BASI</name>
<dbReference type="PANTHER" id="PTHR43178">
    <property type="entry name" value="DIHYDROLIPOAMIDE ACETYLTRANSFERASE COMPONENT OF PYRUVATE DEHYDROGENASE COMPLEX"/>
    <property type="match status" value="1"/>
</dbReference>
<dbReference type="Gene3D" id="4.10.320.10">
    <property type="entry name" value="E3-binding domain"/>
    <property type="match status" value="1"/>
</dbReference>
<evidence type="ECO:0000256" key="6">
    <source>
        <dbReference type="ARBA" id="ARBA00022946"/>
    </source>
</evidence>
<keyword evidence="8 10" id="KW-0012">Acyltransferase</keyword>
<comment type="catalytic activity">
    <reaction evidence="9">
        <text>N(6)-[(R)-dihydrolipoyl]-L-lysyl-[protein] + 2-methylpropanoyl-CoA = N(6)-[(R)-S(8)-2-methylpropanoyldihydrolipoyl]-L-lysyl-[protein] + CoA</text>
        <dbReference type="Rhea" id="RHEA:18865"/>
        <dbReference type="Rhea" id="RHEA-COMP:10475"/>
        <dbReference type="Rhea" id="RHEA-COMP:10497"/>
        <dbReference type="ChEBI" id="CHEBI:57287"/>
        <dbReference type="ChEBI" id="CHEBI:57338"/>
        <dbReference type="ChEBI" id="CHEBI:83100"/>
        <dbReference type="ChEBI" id="CHEBI:83142"/>
        <dbReference type="EC" id="2.3.1.168"/>
    </reaction>
    <physiologicalReaction direction="left-to-right" evidence="9">
        <dbReference type="Rhea" id="RHEA:18866"/>
    </physiologicalReaction>
</comment>
<proteinExistence type="inferred from homology"/>
<evidence type="ECO:0000256" key="10">
    <source>
        <dbReference type="RuleBase" id="RU003423"/>
    </source>
</evidence>
<dbReference type="Pfam" id="PF00364">
    <property type="entry name" value="Biotin_lipoyl"/>
    <property type="match status" value="1"/>
</dbReference>
<reference evidence="12" key="2">
    <citation type="journal article" date="2019" name="IMA Fungus">
        <title>Genome sequencing and comparison of five Tilletia species to identify candidate genes for the detection of regulated species infecting wheat.</title>
        <authorList>
            <person name="Nguyen H.D.T."/>
            <person name="Sultana T."/>
            <person name="Kesanakurti P."/>
            <person name="Hambleton S."/>
        </authorList>
    </citation>
    <scope>NUCLEOTIDE SEQUENCE</scope>
    <source>
        <strain evidence="12">DAOMC 236416</strain>
    </source>
</reference>
<dbReference type="Pfam" id="PF02817">
    <property type="entry name" value="E3_binding"/>
    <property type="match status" value="1"/>
</dbReference>
<comment type="caution">
    <text evidence="12">The sequence shown here is derived from an EMBL/GenBank/DDBJ whole genome shotgun (WGS) entry which is preliminary data.</text>
</comment>
<feature type="compositionally biased region" description="Polar residues" evidence="11">
    <location>
        <begin position="268"/>
        <end position="289"/>
    </location>
</feature>
<dbReference type="InterPro" id="IPR004167">
    <property type="entry name" value="PSBD"/>
</dbReference>
<evidence type="ECO:0000256" key="5">
    <source>
        <dbReference type="ARBA" id="ARBA00022823"/>
    </source>
</evidence>
<evidence type="ECO:0000256" key="9">
    <source>
        <dbReference type="ARBA" id="ARBA00051775"/>
    </source>
</evidence>